<dbReference type="AlphaFoldDB" id="A0A0M4F9Z3"/>
<evidence type="ECO:0000256" key="9">
    <source>
        <dbReference type="PIRNR" id="PIRNR005096"/>
    </source>
</evidence>
<feature type="binding site" evidence="11">
    <location>
        <begin position="185"/>
        <end position="187"/>
    </location>
    <ligand>
        <name>beta-D-galactose</name>
        <dbReference type="ChEBI" id="CHEBI:27667"/>
    </ligand>
</feature>
<dbReference type="InterPro" id="IPR047215">
    <property type="entry name" value="Galactose_mutarotase-like"/>
</dbReference>
<sequence>MVKVVEDIFGIAINPFTQKAQVVRRYTISNSSQLSVSVIQLGASIQSIKCADAYHRVQDVVLGFDDIAGYEAHSGRHFGCMLGRVADRVANAEFLMDRRKVRVSQNLQSKHQIDGGFIGFDRVIWELDKVLPDGITLKHVCQHGHEGYPGNLHVLVHYTIDDDNRFFIRVEARTDQTTPVNITNHCYFNLAGHKAGREGIVEHRLVIAADNTIETNEESLPTGRFSSVTNTVYDMRLPAFIGDRLRQFEQKPVQGFDVCYAIDKDFDANVLHFMGRFLHPDSGRYIEVHSNQPGLRFSTANDFPDDMRDEEPIKGKDCARYYQYSGFGLQAEKFPDTMNNLDFPTAFIMPNELYFHETIYRFGVQESWMCCATPEELEEMGVSIKDT</sequence>
<dbReference type="GO" id="GO:0030246">
    <property type="term" value="F:carbohydrate binding"/>
    <property type="evidence" value="ECO:0007669"/>
    <property type="project" value="InterPro"/>
</dbReference>
<comment type="similarity">
    <text evidence="5 9">Belongs to the aldose epimerase family.</text>
</comment>
<evidence type="ECO:0000256" key="4">
    <source>
        <dbReference type="ARBA" id="ARBA00005028"/>
    </source>
</evidence>
<dbReference type="PANTHER" id="PTHR10091">
    <property type="entry name" value="ALDOSE-1-EPIMERASE"/>
    <property type="match status" value="1"/>
</dbReference>
<evidence type="ECO:0000256" key="11">
    <source>
        <dbReference type="PIRSR" id="PIRSR005096-3"/>
    </source>
</evidence>
<comment type="pathway">
    <text evidence="4 9">Carbohydrate metabolism; hexose metabolism.</text>
</comment>
<dbReference type="STRING" id="30019.A0A0M4F9Z3"/>
<dbReference type="PIRSF" id="PIRSF005096">
    <property type="entry name" value="GALM"/>
    <property type="match status" value="1"/>
</dbReference>
<dbReference type="OMA" id="ESWKCCA"/>
<dbReference type="OrthoDB" id="274691at2759"/>
<evidence type="ECO:0000313" key="12">
    <source>
        <dbReference type="EMBL" id="ALC49145.1"/>
    </source>
</evidence>
<dbReference type="UniPathway" id="UPA00214"/>
<accession>A0A0M4F9Z3</accession>
<evidence type="ECO:0000256" key="5">
    <source>
        <dbReference type="ARBA" id="ARBA00006206"/>
    </source>
</evidence>
<evidence type="ECO:0000313" key="13">
    <source>
        <dbReference type="Proteomes" id="UP000494163"/>
    </source>
</evidence>
<dbReference type="InterPro" id="IPR008183">
    <property type="entry name" value="Aldose_1/G6P_1-epimerase"/>
</dbReference>
<evidence type="ECO:0000256" key="3">
    <source>
        <dbReference type="ARBA" id="ARBA00004947"/>
    </source>
</evidence>
<evidence type="ECO:0000256" key="1">
    <source>
        <dbReference type="ARBA" id="ARBA00001614"/>
    </source>
</evidence>
<dbReference type="InterPro" id="IPR018052">
    <property type="entry name" value="Ald1_epimerase_CS"/>
</dbReference>
<keyword evidence="7 9" id="KW-0119">Carbohydrate metabolism</keyword>
<name>A0A0M4F9Z3_DROBS</name>
<dbReference type="Proteomes" id="UP000494163">
    <property type="component" value="Chromosome X"/>
</dbReference>
<dbReference type="UniPathway" id="UPA00242"/>
<proteinExistence type="inferred from homology"/>
<dbReference type="PANTHER" id="PTHR10091:SF0">
    <property type="entry name" value="GALACTOSE MUTAROTASE"/>
    <property type="match status" value="1"/>
</dbReference>
<evidence type="ECO:0000256" key="2">
    <source>
        <dbReference type="ARBA" id="ARBA00001712"/>
    </source>
</evidence>
<organism evidence="12 13">
    <name type="scientific">Drosophila busckii</name>
    <name type="common">Fruit fly</name>
    <dbReference type="NCBI Taxonomy" id="30019"/>
    <lineage>
        <taxon>Eukaryota</taxon>
        <taxon>Metazoa</taxon>
        <taxon>Ecdysozoa</taxon>
        <taxon>Arthropoda</taxon>
        <taxon>Hexapoda</taxon>
        <taxon>Insecta</taxon>
        <taxon>Pterygota</taxon>
        <taxon>Neoptera</taxon>
        <taxon>Endopterygota</taxon>
        <taxon>Diptera</taxon>
        <taxon>Brachycera</taxon>
        <taxon>Muscomorpha</taxon>
        <taxon>Ephydroidea</taxon>
        <taxon>Drosophilidae</taxon>
        <taxon>Drosophila</taxon>
    </lineage>
</organism>
<dbReference type="InterPro" id="IPR015443">
    <property type="entry name" value="Aldose_1-epimerase"/>
</dbReference>
<protein>
    <recommendedName>
        <fullName evidence="9">Aldose 1-epimerase</fullName>
        <ecNumber evidence="9">5.1.3.3</ecNumber>
    </recommendedName>
</protein>
<dbReference type="GO" id="GO:0006006">
    <property type="term" value="P:glucose metabolic process"/>
    <property type="evidence" value="ECO:0007669"/>
    <property type="project" value="TreeGrafter"/>
</dbReference>
<dbReference type="GO" id="GO:0033499">
    <property type="term" value="P:galactose catabolic process via UDP-galactose, Leloir pathway"/>
    <property type="evidence" value="ECO:0007669"/>
    <property type="project" value="TreeGrafter"/>
</dbReference>
<gene>
    <name evidence="12" type="ORF">Dbus_chrXg1001</name>
</gene>
<keyword evidence="13" id="KW-1185">Reference proteome</keyword>
<evidence type="ECO:0000256" key="10">
    <source>
        <dbReference type="PIRSR" id="PIRSR005096-2"/>
    </source>
</evidence>
<dbReference type="EC" id="5.1.3.3" evidence="9"/>
<comment type="pathway">
    <text evidence="3">Carbohydrate metabolism; galactose metabolism.</text>
</comment>
<evidence type="ECO:0000256" key="7">
    <source>
        <dbReference type="ARBA" id="ARBA00023277"/>
    </source>
</evidence>
<dbReference type="InterPro" id="IPR011013">
    <property type="entry name" value="Gal_mutarotase_sf_dom"/>
</dbReference>
<dbReference type="SMR" id="A0A0M4F9Z3"/>
<dbReference type="Pfam" id="PF01263">
    <property type="entry name" value="Aldose_epim"/>
    <property type="match status" value="1"/>
</dbReference>
<dbReference type="CDD" id="cd09019">
    <property type="entry name" value="galactose_mutarotase_like"/>
    <property type="match status" value="1"/>
</dbReference>
<comment type="catalytic activity">
    <reaction evidence="2">
        <text>alpha-D-galactose = beta-D-galactose</text>
        <dbReference type="Rhea" id="RHEA:28675"/>
        <dbReference type="ChEBI" id="CHEBI:27667"/>
        <dbReference type="ChEBI" id="CHEBI:28061"/>
        <dbReference type="EC" id="5.1.3.3"/>
    </reaction>
    <physiologicalReaction direction="right-to-left" evidence="2">
        <dbReference type="Rhea" id="RHEA:28677"/>
    </physiologicalReaction>
</comment>
<comment type="function">
    <text evidence="8">Mutarotase that catalyzes the interconversion of beta-D-galactose and alpha-D-galactose during galactose metabolism. Beta-D-galactose is metabolized in the liver into glucose 1-phosphate, the primary metabolic fuel, by the action of four enzymes that constitute the Leloir pathway: GALM, GALK1 (galactokinase), GALT (galactose-1-phosphate uridylyltransferase) and GALE (UDP-galactose-4'-epimerase). Involved in the maintenance of the equilibrium between the beta- and alpha-anomers of galactose, therefore ensuring a sufficient supply of the alpha-anomer for GALK1. Also active on D-glucose although shows a preference for galactose over glucose.</text>
</comment>
<reference evidence="12 13" key="1">
    <citation type="submission" date="2015-08" db="EMBL/GenBank/DDBJ databases">
        <title>Ancestral chromatin configuration constrains chromatin evolution on differentiating sex chromosomes in Drosophila.</title>
        <authorList>
            <person name="Zhou Q."/>
            <person name="Bachtrog D."/>
        </authorList>
    </citation>
    <scope>NUCLEOTIDE SEQUENCE [LARGE SCALE GENOMIC DNA]</scope>
    <source>
        <tissue evidence="12">Whole larvae</tissue>
    </source>
</reference>
<evidence type="ECO:0000256" key="6">
    <source>
        <dbReference type="ARBA" id="ARBA00023235"/>
    </source>
</evidence>
<feature type="binding site" evidence="10">
    <location>
        <position position="257"/>
    </location>
    <ligand>
        <name>beta-D-galactose</name>
        <dbReference type="ChEBI" id="CHEBI:27667"/>
    </ligand>
</feature>
<dbReference type="Gene3D" id="2.70.98.10">
    <property type="match status" value="1"/>
</dbReference>
<keyword evidence="6 9" id="KW-0413">Isomerase</keyword>
<dbReference type="PROSITE" id="PS00545">
    <property type="entry name" value="ALDOSE_1_EPIMERASE"/>
    <property type="match status" value="1"/>
</dbReference>
<dbReference type="EMBL" id="CP012528">
    <property type="protein sequence ID" value="ALC49145.1"/>
    <property type="molecule type" value="Genomic_DNA"/>
</dbReference>
<comment type="catalytic activity">
    <reaction evidence="1 9">
        <text>alpha-D-glucose = beta-D-glucose</text>
        <dbReference type="Rhea" id="RHEA:10264"/>
        <dbReference type="ChEBI" id="CHEBI:15903"/>
        <dbReference type="ChEBI" id="CHEBI:17925"/>
        <dbReference type="EC" id="5.1.3.3"/>
    </reaction>
</comment>
<dbReference type="GO" id="GO:0004034">
    <property type="term" value="F:aldose 1-epimerase activity"/>
    <property type="evidence" value="ECO:0007669"/>
    <property type="project" value="UniProtKB-EC"/>
</dbReference>
<evidence type="ECO:0000256" key="8">
    <source>
        <dbReference type="ARBA" id="ARBA00045743"/>
    </source>
</evidence>
<dbReference type="InterPro" id="IPR014718">
    <property type="entry name" value="GH-type_carb-bd"/>
</dbReference>
<dbReference type="SUPFAM" id="SSF74650">
    <property type="entry name" value="Galactose mutarotase-like"/>
    <property type="match status" value="1"/>
</dbReference>